<dbReference type="InterPro" id="IPR034116">
    <property type="entry name" value="AGE_dom"/>
</dbReference>
<dbReference type="KEGG" id="sphe:GFH32_09555"/>
<dbReference type="PANTHER" id="PTHR15108">
    <property type="entry name" value="N-ACYLGLUCOSAMINE-2-EPIMERASE"/>
    <property type="match status" value="1"/>
</dbReference>
<dbReference type="InterPro" id="IPR012341">
    <property type="entry name" value="6hp_glycosidase-like_sf"/>
</dbReference>
<dbReference type="AlphaFoldDB" id="A0A5Q0QAT9"/>
<keyword evidence="4" id="KW-1185">Reference proteome</keyword>
<evidence type="ECO:0000256" key="2">
    <source>
        <dbReference type="ARBA" id="ARBA00023235"/>
    </source>
</evidence>
<dbReference type="GO" id="GO:0005975">
    <property type="term" value="P:carbohydrate metabolic process"/>
    <property type="evidence" value="ECO:0007669"/>
    <property type="project" value="InterPro"/>
</dbReference>
<name>A0A5Q0QAT9_9SPHI</name>
<organism evidence="3 4">
    <name type="scientific">Sphingobacterium zhuxiongii</name>
    <dbReference type="NCBI Taxonomy" id="2662364"/>
    <lineage>
        <taxon>Bacteria</taxon>
        <taxon>Pseudomonadati</taxon>
        <taxon>Bacteroidota</taxon>
        <taxon>Sphingobacteriia</taxon>
        <taxon>Sphingobacteriales</taxon>
        <taxon>Sphingobacteriaceae</taxon>
        <taxon>Sphingobacterium</taxon>
    </lineage>
</organism>
<protein>
    <submittedName>
        <fullName evidence="3">AGE family epimerase/isomerase</fullName>
    </submittedName>
</protein>
<dbReference type="Gene3D" id="1.50.10.10">
    <property type="match status" value="1"/>
</dbReference>
<dbReference type="CDD" id="cd00249">
    <property type="entry name" value="AGE"/>
    <property type="match status" value="1"/>
</dbReference>
<keyword evidence="2 3" id="KW-0413">Isomerase</keyword>
<dbReference type="Pfam" id="PF07221">
    <property type="entry name" value="GlcNAc_2-epim"/>
    <property type="match status" value="1"/>
</dbReference>
<evidence type="ECO:0000313" key="4">
    <source>
        <dbReference type="Proteomes" id="UP000326921"/>
    </source>
</evidence>
<sequence>MTIENFKAYAEQYKQNLLDDVVPFWLNNSQDLAYGGYFTCLDRDGNVFDTDKFIWLQCRQVWCFAMLYNEVEQKEEWLKCAIQGAEFLLKNGMDPQGNWYFSLTQEGKPLVQPYNIFSDCFACMAFGQLFKATQDQQYAELALRTFQNILKRKDNAKGQYNKLIAGVRDLQGFSLPMILSNLVLEVEHLLDKTLVQETIANTTDTILNRFYKKDLDIILENVGIEGEFVDCFEGRLVNPGHGLEAMWFLMDIGVRNNNQQLIDQAKDISLSLLSYGWDDTYGGIFYFRDINDKPPLQLEWDQKLWWVHMETLVCLLKGYLHTGDERCWEWFEKVHAYTWQHFADPAHGEWFGYLNRAGEPLLTLKGGKWKGCFHVPRGLYQCWKTLEQLIDKQEKTNN</sequence>
<dbReference type="EMBL" id="CP045652">
    <property type="protein sequence ID" value="QGA26556.1"/>
    <property type="molecule type" value="Genomic_DNA"/>
</dbReference>
<dbReference type="InterPro" id="IPR008928">
    <property type="entry name" value="6-hairpin_glycosidase_sf"/>
</dbReference>
<dbReference type="FunFam" id="1.50.10.10:FF:000021">
    <property type="entry name" value="N-acylglucosamine 2-epimerase"/>
    <property type="match status" value="1"/>
</dbReference>
<evidence type="ECO:0000313" key="3">
    <source>
        <dbReference type="EMBL" id="QGA26556.1"/>
    </source>
</evidence>
<dbReference type="Proteomes" id="UP000326921">
    <property type="component" value="Chromosome"/>
</dbReference>
<reference evidence="3 4" key="1">
    <citation type="submission" date="2019-10" db="EMBL/GenBank/DDBJ databases">
        <authorList>
            <person name="Dong K."/>
        </authorList>
    </citation>
    <scope>NUCLEOTIDE SEQUENCE [LARGE SCALE GENOMIC DNA]</scope>
    <source>
        <strain evidence="4">dk4302</strain>
    </source>
</reference>
<accession>A0A5Q0QAT9</accession>
<proteinExistence type="inferred from homology"/>
<dbReference type="SUPFAM" id="SSF48208">
    <property type="entry name" value="Six-hairpin glycosidases"/>
    <property type="match status" value="1"/>
</dbReference>
<dbReference type="RefSeq" id="WP_153511405.1">
    <property type="nucleotide sequence ID" value="NZ_CP045652.1"/>
</dbReference>
<dbReference type="InterPro" id="IPR010819">
    <property type="entry name" value="AGE/CE"/>
</dbReference>
<dbReference type="GO" id="GO:0016853">
    <property type="term" value="F:isomerase activity"/>
    <property type="evidence" value="ECO:0007669"/>
    <property type="project" value="UniProtKB-KW"/>
</dbReference>
<comment type="similarity">
    <text evidence="1">Belongs to the N-acylglucosamine 2-epimerase family.</text>
</comment>
<evidence type="ECO:0000256" key="1">
    <source>
        <dbReference type="ARBA" id="ARBA00008558"/>
    </source>
</evidence>
<gene>
    <name evidence="3" type="ORF">GFH32_09555</name>
</gene>